<accession>A0A8J5R4I0</accession>
<evidence type="ECO:0000313" key="1">
    <source>
        <dbReference type="EMBL" id="KAG8045806.1"/>
    </source>
</evidence>
<evidence type="ECO:0000313" key="2">
    <source>
        <dbReference type="Proteomes" id="UP000729402"/>
    </source>
</evidence>
<protein>
    <submittedName>
        <fullName evidence="1">Uncharacterized protein</fullName>
    </submittedName>
</protein>
<comment type="caution">
    <text evidence="1">The sequence shown here is derived from an EMBL/GenBank/DDBJ whole genome shotgun (WGS) entry which is preliminary data.</text>
</comment>
<dbReference type="Proteomes" id="UP000729402">
    <property type="component" value="Unassembled WGS sequence"/>
</dbReference>
<proteinExistence type="predicted"/>
<sequence length="71" mass="7395">MAMARRPEVAPDALWLAAISLVIINLVADILFSVSLANLISVVLGDGEMVSEFLQAVCVSGKCDVCVCEGG</sequence>
<reference evidence="1" key="2">
    <citation type="submission" date="2021-02" db="EMBL/GenBank/DDBJ databases">
        <authorList>
            <person name="Kimball J.A."/>
            <person name="Haas M.W."/>
            <person name="Macchietto M."/>
            <person name="Kono T."/>
            <person name="Duquette J."/>
            <person name="Shao M."/>
        </authorList>
    </citation>
    <scope>NUCLEOTIDE SEQUENCE</scope>
    <source>
        <tissue evidence="1">Fresh leaf tissue</tissue>
    </source>
</reference>
<dbReference type="AlphaFoldDB" id="A0A8J5R4I0"/>
<keyword evidence="2" id="KW-1185">Reference proteome</keyword>
<organism evidence="1 2">
    <name type="scientific">Zizania palustris</name>
    <name type="common">Northern wild rice</name>
    <dbReference type="NCBI Taxonomy" id="103762"/>
    <lineage>
        <taxon>Eukaryota</taxon>
        <taxon>Viridiplantae</taxon>
        <taxon>Streptophyta</taxon>
        <taxon>Embryophyta</taxon>
        <taxon>Tracheophyta</taxon>
        <taxon>Spermatophyta</taxon>
        <taxon>Magnoliopsida</taxon>
        <taxon>Liliopsida</taxon>
        <taxon>Poales</taxon>
        <taxon>Poaceae</taxon>
        <taxon>BOP clade</taxon>
        <taxon>Oryzoideae</taxon>
        <taxon>Oryzeae</taxon>
        <taxon>Zizaniinae</taxon>
        <taxon>Zizania</taxon>
    </lineage>
</organism>
<name>A0A8J5R4I0_ZIZPA</name>
<gene>
    <name evidence="1" type="ORF">GUJ93_ZPchr0008g13348</name>
</gene>
<dbReference type="EMBL" id="JAAALK010000290">
    <property type="protein sequence ID" value="KAG8045806.1"/>
    <property type="molecule type" value="Genomic_DNA"/>
</dbReference>
<reference evidence="1" key="1">
    <citation type="journal article" date="2021" name="bioRxiv">
        <title>Whole Genome Assembly and Annotation of Northern Wild Rice, Zizania palustris L., Supports a Whole Genome Duplication in the Zizania Genus.</title>
        <authorList>
            <person name="Haas M."/>
            <person name="Kono T."/>
            <person name="Macchietto M."/>
            <person name="Millas R."/>
            <person name="McGilp L."/>
            <person name="Shao M."/>
            <person name="Duquette J."/>
            <person name="Hirsch C.N."/>
            <person name="Kimball J."/>
        </authorList>
    </citation>
    <scope>NUCLEOTIDE SEQUENCE</scope>
    <source>
        <tissue evidence="1">Fresh leaf tissue</tissue>
    </source>
</reference>